<evidence type="ECO:0000313" key="2">
    <source>
        <dbReference type="RefSeq" id="XP_030983342.1"/>
    </source>
</evidence>
<organism evidence="1 2">
    <name type="scientific">Pyricularia grisea</name>
    <name type="common">Crabgrass-specific blast fungus</name>
    <name type="synonym">Magnaporthe grisea</name>
    <dbReference type="NCBI Taxonomy" id="148305"/>
    <lineage>
        <taxon>Eukaryota</taxon>
        <taxon>Fungi</taxon>
        <taxon>Dikarya</taxon>
        <taxon>Ascomycota</taxon>
        <taxon>Pezizomycotina</taxon>
        <taxon>Sordariomycetes</taxon>
        <taxon>Sordariomycetidae</taxon>
        <taxon>Magnaporthales</taxon>
        <taxon>Pyriculariaceae</taxon>
        <taxon>Pyricularia</taxon>
    </lineage>
</organism>
<dbReference type="GeneID" id="41958855"/>
<name>A0A6P8B808_PYRGI</name>
<keyword evidence="1" id="KW-1185">Reference proteome</keyword>
<dbReference type="KEGG" id="pgri:PgNI_03893"/>
<accession>A0A6P8B808</accession>
<proteinExistence type="predicted"/>
<evidence type="ECO:0000313" key="1">
    <source>
        <dbReference type="Proteomes" id="UP000515153"/>
    </source>
</evidence>
<dbReference type="RefSeq" id="XP_030983342.1">
    <property type="nucleotide sequence ID" value="XM_031123946.1"/>
</dbReference>
<dbReference type="AlphaFoldDB" id="A0A6P8B808"/>
<reference evidence="2" key="2">
    <citation type="submission" date="2019-10" db="EMBL/GenBank/DDBJ databases">
        <authorList>
            <consortium name="NCBI Genome Project"/>
        </authorList>
    </citation>
    <scope>NUCLEOTIDE SEQUENCE</scope>
    <source>
        <strain evidence="2">NI907</strain>
    </source>
</reference>
<dbReference type="Proteomes" id="UP000515153">
    <property type="component" value="Unplaced"/>
</dbReference>
<reference evidence="2" key="3">
    <citation type="submission" date="2025-08" db="UniProtKB">
        <authorList>
            <consortium name="RefSeq"/>
        </authorList>
    </citation>
    <scope>IDENTIFICATION</scope>
    <source>
        <strain evidence="2">NI907</strain>
    </source>
</reference>
<protein>
    <submittedName>
        <fullName evidence="2">Uncharacterized protein</fullName>
    </submittedName>
</protein>
<reference evidence="2" key="1">
    <citation type="journal article" date="2019" name="Mol. Biol. Evol.">
        <title>Blast fungal genomes show frequent chromosomal changes, gene gains and losses, and effector gene turnover.</title>
        <authorList>
            <person name="Gomez Luciano L.B."/>
            <person name="Jason Tsai I."/>
            <person name="Chuma I."/>
            <person name="Tosa Y."/>
            <person name="Chen Y.H."/>
            <person name="Li J.Y."/>
            <person name="Li M.Y."/>
            <person name="Jade Lu M.Y."/>
            <person name="Nakayashiki H."/>
            <person name="Li W.H."/>
        </authorList>
    </citation>
    <scope>NUCLEOTIDE SEQUENCE</scope>
    <source>
        <strain evidence="2">NI907</strain>
    </source>
</reference>
<gene>
    <name evidence="2" type="ORF">PgNI_03893</name>
</gene>
<sequence length="58" mass="6980">MASRILRIHNISNVTWLCERCLEPTESTFSRWTNCWASIYRRRALKLMSIRVSLSRCY</sequence>